<dbReference type="KEGG" id="tpi:TREPR_1677"/>
<proteinExistence type="predicted"/>
<keyword evidence="8" id="KW-1185">Reference proteome</keyword>
<dbReference type="AlphaFoldDB" id="F5YMY9"/>
<keyword evidence="5 6" id="KW-0472">Membrane</keyword>
<dbReference type="eggNOG" id="ENOG50326P4">
    <property type="taxonomic scope" value="Bacteria"/>
</dbReference>
<dbReference type="OrthoDB" id="363320at2"/>
<organism evidence="7 8">
    <name type="scientific">Treponema primitia (strain ATCC BAA-887 / DSM 12427 / ZAS-2)</name>
    <dbReference type="NCBI Taxonomy" id="545694"/>
    <lineage>
        <taxon>Bacteria</taxon>
        <taxon>Pseudomonadati</taxon>
        <taxon>Spirochaetota</taxon>
        <taxon>Spirochaetia</taxon>
        <taxon>Spirochaetales</taxon>
        <taxon>Treponemataceae</taxon>
        <taxon>Treponema</taxon>
    </lineage>
</organism>
<dbReference type="GO" id="GO:0005886">
    <property type="term" value="C:plasma membrane"/>
    <property type="evidence" value="ECO:0007669"/>
    <property type="project" value="UniProtKB-SubCell"/>
</dbReference>
<dbReference type="InterPro" id="IPR005899">
    <property type="entry name" value="Na_pump_deCOase"/>
</dbReference>
<feature type="transmembrane region" description="Helical" evidence="6">
    <location>
        <begin position="12"/>
        <end position="36"/>
    </location>
</feature>
<evidence type="ECO:0000256" key="3">
    <source>
        <dbReference type="ARBA" id="ARBA00022692"/>
    </source>
</evidence>
<gene>
    <name evidence="7" type="ordered locus">TREPR_1677</name>
</gene>
<keyword evidence="4 6" id="KW-1133">Transmembrane helix</keyword>
<keyword evidence="2" id="KW-1003">Cell membrane</keyword>
<dbReference type="RefSeq" id="WP_015708446.1">
    <property type="nucleotide sequence ID" value="NC_015578.1"/>
</dbReference>
<evidence type="ECO:0000256" key="5">
    <source>
        <dbReference type="ARBA" id="ARBA00023136"/>
    </source>
</evidence>
<protein>
    <submittedName>
        <fullName evidence="7">Sodium pump decarboxylase, gamma subunit</fullName>
    </submittedName>
</protein>
<dbReference type="HOGENOM" id="CLU_168750_0_0_12"/>
<reference evidence="8" key="1">
    <citation type="submission" date="2009-12" db="EMBL/GenBank/DDBJ databases">
        <title>Complete sequence of Treponema primitia strain ZAS-2.</title>
        <authorList>
            <person name="Tetu S.G."/>
            <person name="Matson E."/>
            <person name="Ren Q."/>
            <person name="Seshadri R."/>
            <person name="Elbourne L."/>
            <person name="Hassan K.A."/>
            <person name="Durkin A."/>
            <person name="Radune D."/>
            <person name="Mohamoud Y."/>
            <person name="Shay R."/>
            <person name="Jin S."/>
            <person name="Zhang X."/>
            <person name="Lucey K."/>
            <person name="Ballor N.R."/>
            <person name="Ottesen E."/>
            <person name="Rosenthal R."/>
            <person name="Allen A."/>
            <person name="Leadbetter J.R."/>
            <person name="Paulsen I.T."/>
        </authorList>
    </citation>
    <scope>NUCLEOTIDE SEQUENCE [LARGE SCALE GENOMIC DNA]</scope>
    <source>
        <strain evidence="8">ATCC BAA-887 / DSM 12427 / ZAS-2</strain>
    </source>
</reference>
<keyword evidence="3 6" id="KW-0812">Transmembrane</keyword>
<evidence type="ECO:0000256" key="4">
    <source>
        <dbReference type="ARBA" id="ARBA00022989"/>
    </source>
</evidence>
<evidence type="ECO:0000256" key="2">
    <source>
        <dbReference type="ARBA" id="ARBA00022475"/>
    </source>
</evidence>
<reference evidence="7 8" key="2">
    <citation type="journal article" date="2011" name="ISME J.">
        <title>RNA-seq reveals cooperative metabolic interactions between two termite-gut spirochete species in co-culture.</title>
        <authorList>
            <person name="Rosenthal A.Z."/>
            <person name="Matson E.G."/>
            <person name="Eldar A."/>
            <person name="Leadbetter J.R."/>
        </authorList>
    </citation>
    <scope>NUCLEOTIDE SEQUENCE [LARGE SCALE GENOMIC DNA]</scope>
    <source>
        <strain evidence="8">ATCC BAA-887 / DSM 12427 / ZAS-2</strain>
    </source>
</reference>
<evidence type="ECO:0000256" key="1">
    <source>
        <dbReference type="ARBA" id="ARBA00004236"/>
    </source>
</evidence>
<comment type="subcellular location">
    <subcellularLocation>
        <location evidence="1">Cell membrane</location>
    </subcellularLocation>
</comment>
<name>F5YMY9_TREPZ</name>
<dbReference type="EMBL" id="CP001843">
    <property type="protein sequence ID" value="AEF84737.1"/>
    <property type="molecule type" value="Genomic_DNA"/>
</dbReference>
<dbReference type="Proteomes" id="UP000009223">
    <property type="component" value="Chromosome"/>
</dbReference>
<dbReference type="Pfam" id="PF04277">
    <property type="entry name" value="OAD_gamma"/>
    <property type="match status" value="1"/>
</dbReference>
<evidence type="ECO:0000313" key="8">
    <source>
        <dbReference type="Proteomes" id="UP000009223"/>
    </source>
</evidence>
<dbReference type="GO" id="GO:0036376">
    <property type="term" value="P:sodium ion export across plasma membrane"/>
    <property type="evidence" value="ECO:0007669"/>
    <property type="project" value="InterPro"/>
</dbReference>
<sequence length="86" mass="8668">MTIVEMLEQSGVLTLLGMGVVFGFLVILIVAVTLMGKLIHAIGADKDLNQPAKTGSGAGPAKAAASATAVTAAITAAVTEYRKTNP</sequence>
<accession>F5YMY9</accession>
<evidence type="ECO:0000313" key="7">
    <source>
        <dbReference type="EMBL" id="AEF84737.1"/>
    </source>
</evidence>
<dbReference type="NCBIfam" id="TIGR01195">
    <property type="entry name" value="oadG_fam"/>
    <property type="match status" value="1"/>
</dbReference>
<evidence type="ECO:0000256" key="6">
    <source>
        <dbReference type="SAM" id="Phobius"/>
    </source>
</evidence>
<dbReference type="STRING" id="545694.TREPR_1677"/>
<dbReference type="GO" id="GO:0015081">
    <property type="term" value="F:sodium ion transmembrane transporter activity"/>
    <property type="evidence" value="ECO:0007669"/>
    <property type="project" value="InterPro"/>
</dbReference>